<dbReference type="PANTHER" id="PTHR24422">
    <property type="entry name" value="CHEMOTAXIS PROTEIN METHYLTRANSFERASE"/>
    <property type="match status" value="1"/>
</dbReference>
<feature type="domain" description="CheR-type methyltransferase" evidence="6">
    <location>
        <begin position="1"/>
        <end position="246"/>
    </location>
</feature>
<dbReference type="PROSITE" id="PS50123">
    <property type="entry name" value="CHER"/>
    <property type="match status" value="1"/>
</dbReference>
<name>A0ABZ0WLQ8_9BURK</name>
<comment type="function">
    <text evidence="5">Methylation of the membrane-bound methyl-accepting chemotaxis proteins (MCP) to form gamma-glutamyl methyl ester residues in MCP.</text>
</comment>
<keyword evidence="8" id="KW-1185">Reference proteome</keyword>
<dbReference type="Pfam" id="PF01739">
    <property type="entry name" value="CheR"/>
    <property type="match status" value="1"/>
</dbReference>
<accession>A0ABZ0WLQ8</accession>
<dbReference type="SMART" id="SM00138">
    <property type="entry name" value="MeTrc"/>
    <property type="match status" value="1"/>
</dbReference>
<evidence type="ECO:0000313" key="8">
    <source>
        <dbReference type="Proteomes" id="UP001325479"/>
    </source>
</evidence>
<dbReference type="InterPro" id="IPR022641">
    <property type="entry name" value="CheR_N"/>
</dbReference>
<dbReference type="InterPro" id="IPR026024">
    <property type="entry name" value="Chemotaxis_MeTrfase_CheR"/>
</dbReference>
<dbReference type="PRINTS" id="PR00996">
    <property type="entry name" value="CHERMTFRASE"/>
</dbReference>
<dbReference type="CDD" id="cd02440">
    <property type="entry name" value="AdoMet_MTases"/>
    <property type="match status" value="1"/>
</dbReference>
<evidence type="ECO:0000256" key="3">
    <source>
        <dbReference type="ARBA" id="ARBA00022679"/>
    </source>
</evidence>
<comment type="catalytic activity">
    <reaction evidence="1 5">
        <text>L-glutamyl-[protein] + S-adenosyl-L-methionine = [protein]-L-glutamate 5-O-methyl ester + S-adenosyl-L-homocysteine</text>
        <dbReference type="Rhea" id="RHEA:24452"/>
        <dbReference type="Rhea" id="RHEA-COMP:10208"/>
        <dbReference type="Rhea" id="RHEA-COMP:10311"/>
        <dbReference type="ChEBI" id="CHEBI:29973"/>
        <dbReference type="ChEBI" id="CHEBI:57856"/>
        <dbReference type="ChEBI" id="CHEBI:59789"/>
        <dbReference type="ChEBI" id="CHEBI:82795"/>
        <dbReference type="EC" id="2.1.1.80"/>
    </reaction>
</comment>
<keyword evidence="3 5" id="KW-0808">Transferase</keyword>
<evidence type="ECO:0000259" key="6">
    <source>
        <dbReference type="PROSITE" id="PS50123"/>
    </source>
</evidence>
<keyword evidence="4 5" id="KW-0949">S-adenosyl-L-methionine</keyword>
<dbReference type="RefSeq" id="WP_114812164.1">
    <property type="nucleotide sequence ID" value="NZ_CP139965.1"/>
</dbReference>
<evidence type="ECO:0000256" key="1">
    <source>
        <dbReference type="ARBA" id="ARBA00001541"/>
    </source>
</evidence>
<dbReference type="Gene3D" id="3.40.50.150">
    <property type="entry name" value="Vaccinia Virus protein VP39"/>
    <property type="match status" value="1"/>
</dbReference>
<dbReference type="SUPFAM" id="SSF47757">
    <property type="entry name" value="Chemotaxis receptor methyltransferase CheR, N-terminal domain"/>
    <property type="match status" value="1"/>
</dbReference>
<dbReference type="SUPFAM" id="SSF53335">
    <property type="entry name" value="S-adenosyl-L-methionine-dependent methyltransferases"/>
    <property type="match status" value="1"/>
</dbReference>
<sequence length="269" mass="30077">MEAITDSEFRQFQAFIFDAAGISLAPAKKALVSGRLAKRLRACQLESYGDYFALVSSDAHRAERQIAIDLLTTNETYFFREPKHFDFLGTVASDARAPVFRTWSAACSSGEEAYSIAMVLADRLGGRSFEVVGTDISTRMLQAAQRAHYPDIRARQMPADYRKRFCLRGTGVQEGTLLVDRSLRQHVRFAQANLVAPLPDFGRFDVVFLRNVMIYFDAATKREVVQRVVSLLRPDGYLCIGHSESLHDLGIDLIPVAPSIFRKPGRAGH</sequence>
<gene>
    <name evidence="7" type="ORF">U0042_00515</name>
</gene>
<dbReference type="InterPro" id="IPR022642">
    <property type="entry name" value="CheR_C"/>
</dbReference>
<dbReference type="EMBL" id="CP139965">
    <property type="protein sequence ID" value="WQD78235.1"/>
    <property type="molecule type" value="Genomic_DNA"/>
</dbReference>
<evidence type="ECO:0000256" key="4">
    <source>
        <dbReference type="ARBA" id="ARBA00022691"/>
    </source>
</evidence>
<organism evidence="7 8">
    <name type="scientific">Paraburkholderia kururiensis</name>
    <dbReference type="NCBI Taxonomy" id="984307"/>
    <lineage>
        <taxon>Bacteria</taxon>
        <taxon>Pseudomonadati</taxon>
        <taxon>Pseudomonadota</taxon>
        <taxon>Betaproteobacteria</taxon>
        <taxon>Burkholderiales</taxon>
        <taxon>Burkholderiaceae</taxon>
        <taxon>Paraburkholderia</taxon>
    </lineage>
</organism>
<dbReference type="InterPro" id="IPR000780">
    <property type="entry name" value="CheR_MeTrfase"/>
</dbReference>
<keyword evidence="2 5" id="KW-0489">Methyltransferase</keyword>
<dbReference type="InterPro" id="IPR050903">
    <property type="entry name" value="Bact_Chemotaxis_MeTrfase"/>
</dbReference>
<dbReference type="Proteomes" id="UP001325479">
    <property type="component" value="Chromosome"/>
</dbReference>
<proteinExistence type="predicted"/>
<dbReference type="InterPro" id="IPR029063">
    <property type="entry name" value="SAM-dependent_MTases_sf"/>
</dbReference>
<reference evidence="7 8" key="1">
    <citation type="submission" date="2023-12" db="EMBL/GenBank/DDBJ databases">
        <title>Genome sequencing and assembly of bacterial species from a model synthetic community.</title>
        <authorList>
            <person name="Hogle S.L."/>
        </authorList>
    </citation>
    <scope>NUCLEOTIDE SEQUENCE [LARGE SCALE GENOMIC DNA]</scope>
    <source>
        <strain evidence="7 8">HAMBI 2494</strain>
    </source>
</reference>
<dbReference type="EC" id="2.1.1.80" evidence="5"/>
<evidence type="ECO:0000256" key="2">
    <source>
        <dbReference type="ARBA" id="ARBA00022603"/>
    </source>
</evidence>
<evidence type="ECO:0000256" key="5">
    <source>
        <dbReference type="PIRNR" id="PIRNR000410"/>
    </source>
</evidence>
<dbReference type="Gene3D" id="1.10.155.10">
    <property type="entry name" value="Chemotaxis receptor methyltransferase CheR, N-terminal domain"/>
    <property type="match status" value="1"/>
</dbReference>
<dbReference type="PIRSF" id="PIRSF000410">
    <property type="entry name" value="CheR"/>
    <property type="match status" value="1"/>
</dbReference>
<protein>
    <recommendedName>
        <fullName evidence="5">Chemotaxis protein methyltransferase</fullName>
        <ecNumber evidence="5">2.1.1.80</ecNumber>
    </recommendedName>
</protein>
<dbReference type="InterPro" id="IPR036804">
    <property type="entry name" value="CheR_N_sf"/>
</dbReference>
<dbReference type="Pfam" id="PF03705">
    <property type="entry name" value="CheR_N"/>
    <property type="match status" value="1"/>
</dbReference>
<evidence type="ECO:0000313" key="7">
    <source>
        <dbReference type="EMBL" id="WQD78235.1"/>
    </source>
</evidence>
<dbReference type="PANTHER" id="PTHR24422:SF26">
    <property type="entry name" value="CHEMOTAXIS PROTEIN METHYLTRANSFERASE"/>
    <property type="match status" value="1"/>
</dbReference>